<dbReference type="Proteomes" id="UP000481852">
    <property type="component" value="Unassembled WGS sequence"/>
</dbReference>
<feature type="transmembrane region" description="Helical" evidence="8">
    <location>
        <begin position="242"/>
        <end position="261"/>
    </location>
</feature>
<evidence type="ECO:0000256" key="1">
    <source>
        <dbReference type="ARBA" id="ARBA00004651"/>
    </source>
</evidence>
<keyword evidence="7 8" id="KW-0472">Membrane</keyword>
<evidence type="ECO:0000256" key="8">
    <source>
        <dbReference type="RuleBase" id="RU363032"/>
    </source>
</evidence>
<evidence type="ECO:0000256" key="2">
    <source>
        <dbReference type="ARBA" id="ARBA00007069"/>
    </source>
</evidence>
<feature type="domain" description="ABC transmembrane type-1" evidence="9">
    <location>
        <begin position="57"/>
        <end position="261"/>
    </location>
</feature>
<proteinExistence type="inferred from homology"/>
<feature type="transmembrane region" description="Helical" evidence="8">
    <location>
        <begin position="184"/>
        <end position="206"/>
    </location>
</feature>
<dbReference type="GO" id="GO:0055085">
    <property type="term" value="P:transmembrane transport"/>
    <property type="evidence" value="ECO:0007669"/>
    <property type="project" value="InterPro"/>
</dbReference>
<dbReference type="AlphaFoldDB" id="A0A6L5X6U1"/>
<dbReference type="SUPFAM" id="SSF161098">
    <property type="entry name" value="MetI-like"/>
    <property type="match status" value="1"/>
</dbReference>
<evidence type="ECO:0000256" key="4">
    <source>
        <dbReference type="ARBA" id="ARBA00022475"/>
    </source>
</evidence>
<dbReference type="RefSeq" id="WP_154525723.1">
    <property type="nucleotide sequence ID" value="NZ_JAXEDB010000151.1"/>
</dbReference>
<dbReference type="PANTHER" id="PTHR42929:SF1">
    <property type="entry name" value="INNER MEMBRANE ABC TRANSPORTER PERMEASE PROTEIN YDCU-RELATED"/>
    <property type="match status" value="1"/>
</dbReference>
<gene>
    <name evidence="10" type="ORF">FYJ35_08935</name>
</gene>
<comment type="similarity">
    <text evidence="2">Belongs to the binding-protein-dependent transport system permease family. CysTW subfamily.</text>
</comment>
<feature type="transmembrane region" description="Helical" evidence="8">
    <location>
        <begin position="53"/>
        <end position="79"/>
    </location>
</feature>
<organism evidence="10 11">
    <name type="scientific">Porcincola intestinalis</name>
    <dbReference type="NCBI Taxonomy" id="2606632"/>
    <lineage>
        <taxon>Bacteria</taxon>
        <taxon>Bacillati</taxon>
        <taxon>Bacillota</taxon>
        <taxon>Clostridia</taxon>
        <taxon>Lachnospirales</taxon>
        <taxon>Lachnospiraceae</taxon>
        <taxon>Porcincola</taxon>
    </lineage>
</organism>
<evidence type="ECO:0000313" key="11">
    <source>
        <dbReference type="Proteomes" id="UP000481852"/>
    </source>
</evidence>
<keyword evidence="6 8" id="KW-1133">Transmembrane helix</keyword>
<evidence type="ECO:0000256" key="5">
    <source>
        <dbReference type="ARBA" id="ARBA00022692"/>
    </source>
</evidence>
<reference evidence="10 11" key="1">
    <citation type="submission" date="2019-08" db="EMBL/GenBank/DDBJ databases">
        <title>In-depth cultivation of the pig gut microbiome towards novel bacterial diversity and tailored functional studies.</title>
        <authorList>
            <person name="Wylensek D."/>
            <person name="Hitch T.C.A."/>
            <person name="Clavel T."/>
        </authorList>
    </citation>
    <scope>NUCLEOTIDE SEQUENCE [LARGE SCALE GENOMIC DNA]</scope>
    <source>
        <strain evidence="10 11">Oil+RF-744-WCA-WT-11</strain>
    </source>
</reference>
<evidence type="ECO:0000313" key="10">
    <source>
        <dbReference type="EMBL" id="MSS15155.1"/>
    </source>
</evidence>
<feature type="transmembrane region" description="Helical" evidence="8">
    <location>
        <begin position="12"/>
        <end position="33"/>
    </location>
</feature>
<accession>A0A6L5X6U1</accession>
<evidence type="ECO:0000256" key="6">
    <source>
        <dbReference type="ARBA" id="ARBA00022989"/>
    </source>
</evidence>
<evidence type="ECO:0000256" key="7">
    <source>
        <dbReference type="ARBA" id="ARBA00023136"/>
    </source>
</evidence>
<feature type="transmembrane region" description="Helical" evidence="8">
    <location>
        <begin position="141"/>
        <end position="163"/>
    </location>
</feature>
<dbReference type="EMBL" id="VULZ01000009">
    <property type="protein sequence ID" value="MSS15155.1"/>
    <property type="molecule type" value="Genomic_DNA"/>
</dbReference>
<evidence type="ECO:0000256" key="3">
    <source>
        <dbReference type="ARBA" id="ARBA00022448"/>
    </source>
</evidence>
<comment type="caution">
    <text evidence="10">The sequence shown here is derived from an EMBL/GenBank/DDBJ whole genome shotgun (WGS) entry which is preliminary data.</text>
</comment>
<comment type="subcellular location">
    <subcellularLocation>
        <location evidence="1 8">Cell membrane</location>
        <topology evidence="1 8">Multi-pass membrane protein</topology>
    </subcellularLocation>
</comment>
<feature type="transmembrane region" description="Helical" evidence="8">
    <location>
        <begin position="91"/>
        <end position="111"/>
    </location>
</feature>
<keyword evidence="4" id="KW-1003">Cell membrane</keyword>
<dbReference type="Gene3D" id="1.10.3720.10">
    <property type="entry name" value="MetI-like"/>
    <property type="match status" value="1"/>
</dbReference>
<keyword evidence="5 8" id="KW-0812">Transmembrane</keyword>
<dbReference type="InterPro" id="IPR000515">
    <property type="entry name" value="MetI-like"/>
</dbReference>
<dbReference type="InterPro" id="IPR035906">
    <property type="entry name" value="MetI-like_sf"/>
</dbReference>
<name>A0A6L5X6U1_9FIRM</name>
<dbReference type="PROSITE" id="PS50928">
    <property type="entry name" value="ABC_TM1"/>
    <property type="match status" value="1"/>
</dbReference>
<keyword evidence="3 8" id="KW-0813">Transport</keyword>
<protein>
    <submittedName>
        <fullName evidence="10">ABC transporter permease</fullName>
    </submittedName>
</protein>
<keyword evidence="11" id="KW-1185">Reference proteome</keyword>
<dbReference type="CDD" id="cd06261">
    <property type="entry name" value="TM_PBP2"/>
    <property type="match status" value="1"/>
</dbReference>
<dbReference type="GO" id="GO:0005886">
    <property type="term" value="C:plasma membrane"/>
    <property type="evidence" value="ECO:0007669"/>
    <property type="project" value="UniProtKB-SubCell"/>
</dbReference>
<dbReference type="PANTHER" id="PTHR42929">
    <property type="entry name" value="INNER MEMBRANE ABC TRANSPORTER PERMEASE PROTEIN YDCU-RELATED-RELATED"/>
    <property type="match status" value="1"/>
</dbReference>
<dbReference type="Pfam" id="PF00528">
    <property type="entry name" value="BPD_transp_1"/>
    <property type="match status" value="1"/>
</dbReference>
<sequence length="275" mass="30452">MKKKNNALLTGPYLIWTVAFIVIPLILIVYYGFTDGNHRFTLDNLSRITDPVTLKALLLSLLLSALATAICLVMAYPLAMILSRMKSGASAIITTIFIIPMWMNSLLRIFAWQTLLERNGVINQLLSFLHLPPQHLINTPAAIALGMIYDYLPFMLLPIYNSLTKLDWNVVNAAYDLGANGRQTFFRVIVPLTMPGIVSGITMVFVPALTTFVISDFLGGSKVLLIGNIIDQQFTQVGNWNVGSGLSLVLMVFILVSMAVMQHFDTDEEAARSIL</sequence>
<feature type="transmembrane region" description="Helical" evidence="8">
    <location>
        <begin position="212"/>
        <end position="230"/>
    </location>
</feature>
<evidence type="ECO:0000259" key="9">
    <source>
        <dbReference type="PROSITE" id="PS50928"/>
    </source>
</evidence>